<keyword evidence="4" id="KW-0732">Signal</keyword>
<reference evidence="10" key="1">
    <citation type="submission" date="2022-03" db="EMBL/GenBank/DDBJ databases">
        <authorList>
            <person name="Alioto T."/>
            <person name="Alioto T."/>
            <person name="Gomez Garrido J."/>
        </authorList>
    </citation>
    <scope>NUCLEOTIDE SEQUENCE</scope>
</reference>
<evidence type="ECO:0000256" key="6">
    <source>
        <dbReference type="ARBA" id="ARBA00023136"/>
    </source>
</evidence>
<dbReference type="EMBL" id="OW240916">
    <property type="protein sequence ID" value="CAH2292546.1"/>
    <property type="molecule type" value="Genomic_DNA"/>
</dbReference>
<feature type="compositionally biased region" description="Low complexity" evidence="8">
    <location>
        <begin position="139"/>
        <end position="148"/>
    </location>
</feature>
<dbReference type="GO" id="GO:0016020">
    <property type="term" value="C:membrane"/>
    <property type="evidence" value="ECO:0007669"/>
    <property type="project" value="UniProtKB-SubCell"/>
</dbReference>
<evidence type="ECO:0000313" key="11">
    <source>
        <dbReference type="Proteomes" id="UP001295444"/>
    </source>
</evidence>
<organism evidence="10 11">
    <name type="scientific">Pelobates cultripes</name>
    <name type="common">Western spadefoot toad</name>
    <dbReference type="NCBI Taxonomy" id="61616"/>
    <lineage>
        <taxon>Eukaryota</taxon>
        <taxon>Metazoa</taxon>
        <taxon>Chordata</taxon>
        <taxon>Craniata</taxon>
        <taxon>Vertebrata</taxon>
        <taxon>Euteleostomi</taxon>
        <taxon>Amphibia</taxon>
        <taxon>Batrachia</taxon>
        <taxon>Anura</taxon>
        <taxon>Pelobatoidea</taxon>
        <taxon>Pelobatidae</taxon>
        <taxon>Pelobates</taxon>
    </lineage>
</organism>
<evidence type="ECO:0000256" key="4">
    <source>
        <dbReference type="ARBA" id="ARBA00022729"/>
    </source>
</evidence>
<evidence type="ECO:0000256" key="9">
    <source>
        <dbReference type="SAM" id="Phobius"/>
    </source>
</evidence>
<feature type="region of interest" description="Disordered" evidence="8">
    <location>
        <begin position="124"/>
        <end position="159"/>
    </location>
</feature>
<evidence type="ECO:0000256" key="7">
    <source>
        <dbReference type="ARBA" id="ARBA00023180"/>
    </source>
</evidence>
<comment type="similarity">
    <text evidence="2">Belongs to the plexin family.</text>
</comment>
<accession>A0AAD1S4A7</accession>
<evidence type="ECO:0000256" key="1">
    <source>
        <dbReference type="ARBA" id="ARBA00004479"/>
    </source>
</evidence>
<keyword evidence="11" id="KW-1185">Reference proteome</keyword>
<dbReference type="AlphaFoldDB" id="A0AAD1S4A7"/>
<proteinExistence type="inferred from homology"/>
<dbReference type="InterPro" id="IPR031152">
    <property type="entry name" value="PLXDC"/>
</dbReference>
<sequence length="277" mass="30760">MILITNLNECLDPRLVNPPCKLYPSGEESQRRTIYEYHRVEVDLTKIRSQTVVEFTPLPTCLELSTCEQCITSALTFNCSWCHVLQRCSSGFDRYRQDWLTYGCAEQAQSTSCEEFVDFYSPADSSLPPTSTEQSQWATTTSGITEGLTTEDDTKLTKNVGDSETSGLININRMTLARNSDSVTSVPELEQVWPKSSKPLVHSGTIIGIVLAVLLITVIILTVIYINRHSGKQGRRCCMKSREGEGAAAGERRGSRDAVRVTSDSSSSAFFSPFHCF</sequence>
<keyword evidence="3 9" id="KW-0812">Transmembrane</keyword>
<dbReference type="Proteomes" id="UP001295444">
    <property type="component" value="Chromosome 05"/>
</dbReference>
<evidence type="ECO:0000256" key="5">
    <source>
        <dbReference type="ARBA" id="ARBA00022989"/>
    </source>
</evidence>
<evidence type="ECO:0008006" key="12">
    <source>
        <dbReference type="Google" id="ProtNLM"/>
    </source>
</evidence>
<dbReference type="PANTHER" id="PTHR13055:SF10">
    <property type="entry name" value="PLEXIN DOMAIN-CONTAINING PROTEIN 1"/>
    <property type="match status" value="1"/>
</dbReference>
<evidence type="ECO:0000256" key="2">
    <source>
        <dbReference type="ARBA" id="ARBA00010297"/>
    </source>
</evidence>
<keyword evidence="6 9" id="KW-0472">Membrane</keyword>
<feature type="compositionally biased region" description="Polar residues" evidence="8">
    <location>
        <begin position="124"/>
        <end position="138"/>
    </location>
</feature>
<comment type="subcellular location">
    <subcellularLocation>
        <location evidence="1">Membrane</location>
        <topology evidence="1">Single-pass type I membrane protein</topology>
    </subcellularLocation>
</comment>
<feature type="transmembrane region" description="Helical" evidence="9">
    <location>
        <begin position="206"/>
        <end position="226"/>
    </location>
</feature>
<evidence type="ECO:0000256" key="8">
    <source>
        <dbReference type="SAM" id="MobiDB-lite"/>
    </source>
</evidence>
<name>A0AAD1S4A7_PELCU</name>
<dbReference type="InterPro" id="IPR002165">
    <property type="entry name" value="Plexin_repeat"/>
</dbReference>
<evidence type="ECO:0000313" key="10">
    <source>
        <dbReference type="EMBL" id="CAH2292546.1"/>
    </source>
</evidence>
<dbReference type="Pfam" id="PF01437">
    <property type="entry name" value="PSI"/>
    <property type="match status" value="1"/>
</dbReference>
<protein>
    <recommendedName>
        <fullName evidence="12">Plexin domain containing 1</fullName>
    </recommendedName>
</protein>
<gene>
    <name evidence="10" type="ORF">PECUL_23A052140</name>
</gene>
<keyword evidence="5 9" id="KW-1133">Transmembrane helix</keyword>
<dbReference type="PANTHER" id="PTHR13055">
    <property type="entry name" value="TUMOR ENDOTHELIAL MARKER 7 RELATED"/>
    <property type="match status" value="1"/>
</dbReference>
<keyword evidence="7" id="KW-0325">Glycoprotein</keyword>
<evidence type="ECO:0000256" key="3">
    <source>
        <dbReference type="ARBA" id="ARBA00022692"/>
    </source>
</evidence>